<keyword evidence="3" id="KW-1185">Reference proteome</keyword>
<feature type="region of interest" description="Disordered" evidence="1">
    <location>
        <begin position="65"/>
        <end position="104"/>
    </location>
</feature>
<proteinExistence type="predicted"/>
<comment type="caution">
    <text evidence="2">The sequence shown here is derived from an EMBL/GenBank/DDBJ whole genome shotgun (WGS) entry which is preliminary data.</text>
</comment>
<evidence type="ECO:0000313" key="2">
    <source>
        <dbReference type="EMBL" id="CAK0880472.1"/>
    </source>
</evidence>
<feature type="region of interest" description="Disordered" evidence="1">
    <location>
        <begin position="382"/>
        <end position="426"/>
    </location>
</feature>
<protein>
    <submittedName>
        <fullName evidence="2">Uncharacterized protein</fullName>
    </submittedName>
</protein>
<evidence type="ECO:0000256" key="1">
    <source>
        <dbReference type="SAM" id="MobiDB-lite"/>
    </source>
</evidence>
<evidence type="ECO:0000313" key="3">
    <source>
        <dbReference type="Proteomes" id="UP001189429"/>
    </source>
</evidence>
<dbReference type="Proteomes" id="UP001189429">
    <property type="component" value="Unassembled WGS sequence"/>
</dbReference>
<dbReference type="EMBL" id="CAUYUJ010018079">
    <property type="protein sequence ID" value="CAK0880472.1"/>
    <property type="molecule type" value="Genomic_DNA"/>
</dbReference>
<organism evidence="2 3">
    <name type="scientific">Prorocentrum cordatum</name>
    <dbReference type="NCBI Taxonomy" id="2364126"/>
    <lineage>
        <taxon>Eukaryota</taxon>
        <taxon>Sar</taxon>
        <taxon>Alveolata</taxon>
        <taxon>Dinophyceae</taxon>
        <taxon>Prorocentrales</taxon>
        <taxon>Prorocentraceae</taxon>
        <taxon>Prorocentrum</taxon>
    </lineage>
</organism>
<name>A0ABN9W331_9DINO</name>
<gene>
    <name evidence="2" type="ORF">PCOR1329_LOCUS63604</name>
</gene>
<accession>A0ABN9W331</accession>
<sequence length="426" mass="45342">MGCASAKRLPREPDDYVDRFDAPASTKFANSTSCGGDNIAAASPSACSAHDDAVCEVVASDGLPGEQSWAQSSRHPTRKATSDALPGRSAEGTADTWSVKKRNRRGDWRQARKPYLSDLPEVDEDIPYRISLVVLGMAANQVVQSACQSAAARSLAAKSLPEKEEARGAEGDLLAELFSAATKATAVEERAVDEHWLLDAGEDRCLCKVSGGPSASVRLAKLVFTRVMPGADLPICASQSEALSTIMVITLVVAGSVLGEDPAAAVHDQLRALKELIELLRTRFPTRLRPLRAVLLCRLGEAGSPPEVCQAHAREWQGIVSEFEEENGRLWKFGPVDPSDREDVHATFGQIAAAGVVSPTRACAGGPDGPEAMRLPGELMAPSLPDAEASQSLQESGKPWKCGPVVPSDKEDPRCRPSPGRWPPPA</sequence>
<reference evidence="2" key="1">
    <citation type="submission" date="2023-10" db="EMBL/GenBank/DDBJ databases">
        <authorList>
            <person name="Chen Y."/>
            <person name="Shah S."/>
            <person name="Dougan E. K."/>
            <person name="Thang M."/>
            <person name="Chan C."/>
        </authorList>
    </citation>
    <scope>NUCLEOTIDE SEQUENCE [LARGE SCALE GENOMIC DNA]</scope>
</reference>